<dbReference type="EMBL" id="AOJK01000036">
    <property type="protein sequence ID" value="ELZ44895.1"/>
    <property type="molecule type" value="Genomic_DNA"/>
</dbReference>
<dbReference type="Gene3D" id="2.30.110.10">
    <property type="entry name" value="Electron Transport, Fmn-binding Protein, Chain A"/>
    <property type="match status" value="1"/>
</dbReference>
<protein>
    <recommendedName>
        <fullName evidence="4">Pyridoxamine 5'-phosphate oxidase-related FMN-binding protein</fullName>
    </recommendedName>
</protein>
<dbReference type="SUPFAM" id="SSF50475">
    <property type="entry name" value="FMN-binding split barrel"/>
    <property type="match status" value="1"/>
</dbReference>
<evidence type="ECO:0000256" key="1">
    <source>
        <dbReference type="SAM" id="MobiDB-lite"/>
    </source>
</evidence>
<evidence type="ECO:0000313" key="2">
    <source>
        <dbReference type="EMBL" id="ELZ44895.1"/>
    </source>
</evidence>
<accession>M0EAU5</accession>
<feature type="region of interest" description="Disordered" evidence="1">
    <location>
        <begin position="51"/>
        <end position="72"/>
    </location>
</feature>
<dbReference type="OrthoDB" id="139492at2157"/>
<proteinExistence type="predicted"/>
<keyword evidence="3" id="KW-1185">Reference proteome</keyword>
<evidence type="ECO:0008006" key="4">
    <source>
        <dbReference type="Google" id="ProtNLM"/>
    </source>
</evidence>
<dbReference type="InterPro" id="IPR012349">
    <property type="entry name" value="Split_barrel_FMN-bd"/>
</dbReference>
<dbReference type="STRING" id="1227465.C463_08062"/>
<dbReference type="PATRIC" id="fig|1227465.4.peg.1585"/>
<gene>
    <name evidence="2" type="ORF">C463_08062</name>
</gene>
<comment type="caution">
    <text evidence="2">The sequence shown here is derived from an EMBL/GenBank/DDBJ whole genome shotgun (WGS) entry which is preliminary data.</text>
</comment>
<name>M0EAU5_9EURY</name>
<organism evidence="2 3">
    <name type="scientific">Halorubrum californiense DSM 19288</name>
    <dbReference type="NCBI Taxonomy" id="1227465"/>
    <lineage>
        <taxon>Archaea</taxon>
        <taxon>Methanobacteriati</taxon>
        <taxon>Methanobacteriota</taxon>
        <taxon>Stenosarchaea group</taxon>
        <taxon>Halobacteria</taxon>
        <taxon>Halobacteriales</taxon>
        <taxon>Haloferacaceae</taxon>
        <taxon>Halorubrum</taxon>
    </lineage>
</organism>
<sequence length="177" mass="19315">MDPTGPWDRERVDEFLATARVPVRLGCRTPSDHPWIVSLWFAWDPDAGAAAEAADGSDAGDAADATDTSGSPAGAIRCATSASADLVEFVEHDDSVSFDVSTNDPPYKGIRGRGRATVVPDEDKRLLRSLLTKYLGGTDNATADRLLRPDREEVEIRIEPERLHAWDYSERMGSAEE</sequence>
<dbReference type="AlphaFoldDB" id="M0EAU5"/>
<dbReference type="RefSeq" id="WP_008442610.1">
    <property type="nucleotide sequence ID" value="NZ_AOJK01000036.1"/>
</dbReference>
<evidence type="ECO:0000313" key="3">
    <source>
        <dbReference type="Proteomes" id="UP000011586"/>
    </source>
</evidence>
<dbReference type="Proteomes" id="UP000011586">
    <property type="component" value="Unassembled WGS sequence"/>
</dbReference>
<reference evidence="2 3" key="1">
    <citation type="journal article" date="2014" name="PLoS Genet.">
        <title>Phylogenetically driven sequencing of extremely halophilic archaea reveals strategies for static and dynamic osmo-response.</title>
        <authorList>
            <person name="Becker E.A."/>
            <person name="Seitzer P.M."/>
            <person name="Tritt A."/>
            <person name="Larsen D."/>
            <person name="Krusor M."/>
            <person name="Yao A.I."/>
            <person name="Wu D."/>
            <person name="Madern D."/>
            <person name="Eisen J.A."/>
            <person name="Darling A.E."/>
            <person name="Facciotti M.T."/>
        </authorList>
    </citation>
    <scope>NUCLEOTIDE SEQUENCE [LARGE SCALE GENOMIC DNA]</scope>
    <source>
        <strain evidence="2 3">DSM 19288</strain>
    </source>
</reference>